<evidence type="ECO:0000313" key="3">
    <source>
        <dbReference type="Proteomes" id="UP000593765"/>
    </source>
</evidence>
<evidence type="ECO:0000256" key="1">
    <source>
        <dbReference type="SAM" id="MobiDB-lite"/>
    </source>
</evidence>
<dbReference type="PROSITE" id="PS51257">
    <property type="entry name" value="PROKAR_LIPOPROTEIN"/>
    <property type="match status" value="1"/>
</dbReference>
<dbReference type="RefSeq" id="WP_206294212.1">
    <property type="nucleotide sequence ID" value="NZ_CP063458.1"/>
</dbReference>
<dbReference type="EMBL" id="CP063458">
    <property type="protein sequence ID" value="QOV91089.1"/>
    <property type="molecule type" value="Genomic_DNA"/>
</dbReference>
<feature type="region of interest" description="Disordered" evidence="1">
    <location>
        <begin position="26"/>
        <end position="48"/>
    </location>
</feature>
<protein>
    <submittedName>
        <fullName evidence="2">Uncharacterized protein</fullName>
    </submittedName>
</protein>
<evidence type="ECO:0000313" key="2">
    <source>
        <dbReference type="EMBL" id="QOV91089.1"/>
    </source>
</evidence>
<feature type="compositionally biased region" description="Polar residues" evidence="1">
    <location>
        <begin position="38"/>
        <end position="48"/>
    </location>
</feature>
<dbReference type="AlphaFoldDB" id="A0A7M2X0A9"/>
<accession>A0A7M2X0A9</accession>
<keyword evidence="3" id="KW-1185">Reference proteome</keyword>
<organism evidence="2 3">
    <name type="scientific">Humisphaera borealis</name>
    <dbReference type="NCBI Taxonomy" id="2807512"/>
    <lineage>
        <taxon>Bacteria</taxon>
        <taxon>Pseudomonadati</taxon>
        <taxon>Planctomycetota</taxon>
        <taxon>Phycisphaerae</taxon>
        <taxon>Tepidisphaerales</taxon>
        <taxon>Tepidisphaeraceae</taxon>
        <taxon>Humisphaera</taxon>
    </lineage>
</organism>
<name>A0A7M2X0A9_9BACT</name>
<dbReference type="Proteomes" id="UP000593765">
    <property type="component" value="Chromosome"/>
</dbReference>
<dbReference type="KEGG" id="hbs:IPV69_06950"/>
<sequence length="48" mass="4785">MRFAAILSITLLAIAGCNKPIHEASSHKAPALTPVVGSASSPQPSDAG</sequence>
<proteinExistence type="predicted"/>
<reference evidence="2 3" key="1">
    <citation type="submission" date="2020-10" db="EMBL/GenBank/DDBJ databases">
        <title>Wide distribution of Phycisphaera-like planctomycetes from WD2101 soil group in peatlands and genome analysis of the first cultivated representative.</title>
        <authorList>
            <person name="Dedysh S.N."/>
            <person name="Beletsky A.V."/>
            <person name="Ivanova A."/>
            <person name="Kulichevskaya I.S."/>
            <person name="Suzina N.E."/>
            <person name="Philippov D.A."/>
            <person name="Rakitin A.L."/>
            <person name="Mardanov A.V."/>
            <person name="Ravin N.V."/>
        </authorList>
    </citation>
    <scope>NUCLEOTIDE SEQUENCE [LARGE SCALE GENOMIC DNA]</scope>
    <source>
        <strain evidence="2 3">M1803</strain>
    </source>
</reference>
<gene>
    <name evidence="2" type="ORF">IPV69_06950</name>
</gene>